<dbReference type="EMBL" id="JADQDQ010000002">
    <property type="protein sequence ID" value="MBF9236773.1"/>
    <property type="molecule type" value="Genomic_DNA"/>
</dbReference>
<evidence type="ECO:0000313" key="1">
    <source>
        <dbReference type="EMBL" id="MBF9236773.1"/>
    </source>
</evidence>
<comment type="caution">
    <text evidence="1">The sequence shown here is derived from an EMBL/GenBank/DDBJ whole genome shotgun (WGS) entry which is preliminary data.</text>
</comment>
<keyword evidence="2" id="KW-1185">Reference proteome</keyword>
<accession>A0ABS0IEK8</accession>
<dbReference type="RefSeq" id="WP_196281155.1">
    <property type="nucleotide sequence ID" value="NZ_JADQDQ010000002.1"/>
</dbReference>
<name>A0ABS0IEK8_9BACT</name>
<sequence>MHSPLLETNKRRVYAIATLPQNKAHQIQKRLQRLHRIYTTLVVEFIEAIGGYYSFDDINGFIEDLGKATRQYRQHPGLMIAGHPATRRLADLYFIIDHFHEMQEIMENEEGEEDEVSNLEPAQACVRCSKEIRNTLRENLLGEA</sequence>
<reference evidence="1 2" key="1">
    <citation type="submission" date="2020-11" db="EMBL/GenBank/DDBJ databases">
        <authorList>
            <person name="Kim M.K."/>
        </authorList>
    </citation>
    <scope>NUCLEOTIDE SEQUENCE [LARGE SCALE GENOMIC DNA]</scope>
    <source>
        <strain evidence="1 2">BT683</strain>
    </source>
</reference>
<gene>
    <name evidence="1" type="ORF">I2I05_05140</name>
</gene>
<proteinExistence type="predicted"/>
<organism evidence="1 2">
    <name type="scientific">Hymenobacter jeongseonensis</name>
    <dbReference type="NCBI Taxonomy" id="2791027"/>
    <lineage>
        <taxon>Bacteria</taxon>
        <taxon>Pseudomonadati</taxon>
        <taxon>Bacteroidota</taxon>
        <taxon>Cytophagia</taxon>
        <taxon>Cytophagales</taxon>
        <taxon>Hymenobacteraceae</taxon>
        <taxon>Hymenobacter</taxon>
    </lineage>
</organism>
<dbReference type="Proteomes" id="UP000597617">
    <property type="component" value="Unassembled WGS sequence"/>
</dbReference>
<evidence type="ECO:0000313" key="2">
    <source>
        <dbReference type="Proteomes" id="UP000597617"/>
    </source>
</evidence>
<protein>
    <submittedName>
        <fullName evidence="1">Uncharacterized protein</fullName>
    </submittedName>
</protein>